<evidence type="ECO:0000313" key="1">
    <source>
        <dbReference type="EMBL" id="NML24145.1"/>
    </source>
</evidence>
<dbReference type="AlphaFoldDB" id="A0A848FZA9"/>
<sequence>MSVFMRFTPSLPALDDRSEISPFAEQMAKCLDAAAPRRPKKAGLKVWEGEGGSLAVPVLLSAQS</sequence>
<keyword evidence="2" id="KW-1185">Reference proteome</keyword>
<protein>
    <submittedName>
        <fullName evidence="1">Uncharacterized protein</fullName>
    </submittedName>
</protein>
<comment type="caution">
    <text evidence="1">The sequence shown here is derived from an EMBL/GenBank/DDBJ whole genome shotgun (WGS) entry which is preliminary data.</text>
</comment>
<reference evidence="1 2" key="1">
    <citation type="submission" date="2020-04" db="EMBL/GenBank/DDBJ databases">
        <title>Zoogloea sp. G-4-1-14 isolated from soil.</title>
        <authorList>
            <person name="Dahal R.H."/>
        </authorList>
    </citation>
    <scope>NUCLEOTIDE SEQUENCE [LARGE SCALE GENOMIC DNA]</scope>
    <source>
        <strain evidence="1 2">G-4-1-14</strain>
    </source>
</reference>
<name>A0A848FZA9_9RHOO</name>
<organism evidence="1 2">
    <name type="scientific">Zoogloea dura</name>
    <dbReference type="NCBI Taxonomy" id="2728840"/>
    <lineage>
        <taxon>Bacteria</taxon>
        <taxon>Pseudomonadati</taxon>
        <taxon>Pseudomonadota</taxon>
        <taxon>Betaproteobacteria</taxon>
        <taxon>Rhodocyclales</taxon>
        <taxon>Zoogloeaceae</taxon>
        <taxon>Zoogloea</taxon>
    </lineage>
</organism>
<proteinExistence type="predicted"/>
<dbReference type="Proteomes" id="UP000580043">
    <property type="component" value="Unassembled WGS sequence"/>
</dbReference>
<gene>
    <name evidence="1" type="ORF">HHL15_00150</name>
</gene>
<dbReference type="EMBL" id="JABBGA010000001">
    <property type="protein sequence ID" value="NML24145.1"/>
    <property type="molecule type" value="Genomic_DNA"/>
</dbReference>
<dbReference type="RefSeq" id="WP_169143801.1">
    <property type="nucleotide sequence ID" value="NZ_JABBGA010000001.1"/>
</dbReference>
<accession>A0A848FZA9</accession>
<evidence type="ECO:0000313" key="2">
    <source>
        <dbReference type="Proteomes" id="UP000580043"/>
    </source>
</evidence>